<comment type="similarity">
    <text evidence="1">Belongs to the membrane fusion protein (MFP) (TC 8.A.1) family.</text>
</comment>
<protein>
    <submittedName>
        <fullName evidence="4">Efflux RND transporter periplasmic adaptor subunit</fullName>
    </submittedName>
</protein>
<feature type="signal peptide" evidence="2">
    <location>
        <begin position="1"/>
        <end position="28"/>
    </location>
</feature>
<sequence>MSQRFHRRIVLPLYLMTCIGGVALHVHAQAQAPEYGGSGFGEFSCLVEPGRQATLSSQVPGVIDTIQVEPGDRVDAGDMLFTLRRNVELASVALERARADYAERRVQRNQRMIERGMLSESERDEIDTEMRLARMQVNLANARLEQMTHRAPFEGLITQRLAEEGEYIDATPVLELVQLDPLRIEAVMPLNAYGAIAVGDQLTVELLAPVEESVMARVRWVDSVIDASSGTFAIGLMLDNAEGSVPAGINCRLGSLD</sequence>
<dbReference type="NCBIfam" id="TIGR01730">
    <property type="entry name" value="RND_mfp"/>
    <property type="match status" value="1"/>
</dbReference>
<dbReference type="InterPro" id="IPR058647">
    <property type="entry name" value="BSH_CzcB-like"/>
</dbReference>
<dbReference type="EMBL" id="VTPY01000001">
    <property type="protein sequence ID" value="KAA0014628.1"/>
    <property type="molecule type" value="Genomic_DNA"/>
</dbReference>
<dbReference type="Proteomes" id="UP000486760">
    <property type="component" value="Unassembled WGS sequence"/>
</dbReference>
<accession>A0A7V7KJZ8</accession>
<dbReference type="PANTHER" id="PTHR30469:SF15">
    <property type="entry name" value="HLYD FAMILY OF SECRETION PROTEINS"/>
    <property type="match status" value="1"/>
</dbReference>
<dbReference type="SUPFAM" id="SSF111369">
    <property type="entry name" value="HlyD-like secretion proteins"/>
    <property type="match status" value="1"/>
</dbReference>
<dbReference type="AlphaFoldDB" id="A0A7V7KJZ8"/>
<comment type="caution">
    <text evidence="4">The sequence shown here is derived from an EMBL/GenBank/DDBJ whole genome shotgun (WGS) entry which is preliminary data.</text>
</comment>
<evidence type="ECO:0000313" key="4">
    <source>
        <dbReference type="EMBL" id="KAA0014628.1"/>
    </source>
</evidence>
<dbReference type="PANTHER" id="PTHR30469">
    <property type="entry name" value="MULTIDRUG RESISTANCE PROTEIN MDTA"/>
    <property type="match status" value="1"/>
</dbReference>
<evidence type="ECO:0000259" key="3">
    <source>
        <dbReference type="Pfam" id="PF25973"/>
    </source>
</evidence>
<gene>
    <name evidence="4" type="ORF">F0A17_03010</name>
</gene>
<evidence type="ECO:0000313" key="5">
    <source>
        <dbReference type="Proteomes" id="UP000486760"/>
    </source>
</evidence>
<name>A0A7V7KJZ8_9GAMM</name>
<dbReference type="Gene3D" id="2.40.50.100">
    <property type="match status" value="1"/>
</dbReference>
<keyword evidence="2" id="KW-0732">Signal</keyword>
<reference evidence="4 5" key="1">
    <citation type="submission" date="2019-08" db="EMBL/GenBank/DDBJ databases">
        <title>Bioinformatics analysis of the strain L3 and L5.</title>
        <authorList>
            <person name="Li X."/>
        </authorList>
    </citation>
    <scope>NUCLEOTIDE SEQUENCE [LARGE SCALE GENOMIC DNA]</scope>
    <source>
        <strain evidence="4 5">L5</strain>
    </source>
</reference>
<proteinExistence type="inferred from homology"/>
<dbReference type="Pfam" id="PF25973">
    <property type="entry name" value="BSH_CzcB"/>
    <property type="match status" value="1"/>
</dbReference>
<feature type="chain" id="PRO_5030886890" evidence="2">
    <location>
        <begin position="29"/>
        <end position="257"/>
    </location>
</feature>
<organism evidence="4 5">
    <name type="scientific">Billgrantia pellis</name>
    <dbReference type="NCBI Taxonomy" id="2606936"/>
    <lineage>
        <taxon>Bacteria</taxon>
        <taxon>Pseudomonadati</taxon>
        <taxon>Pseudomonadota</taxon>
        <taxon>Gammaproteobacteria</taxon>
        <taxon>Oceanospirillales</taxon>
        <taxon>Halomonadaceae</taxon>
        <taxon>Billgrantia</taxon>
    </lineage>
</organism>
<evidence type="ECO:0000256" key="1">
    <source>
        <dbReference type="ARBA" id="ARBA00009477"/>
    </source>
</evidence>
<keyword evidence="5" id="KW-1185">Reference proteome</keyword>
<dbReference type="GO" id="GO:0015562">
    <property type="term" value="F:efflux transmembrane transporter activity"/>
    <property type="evidence" value="ECO:0007669"/>
    <property type="project" value="TreeGrafter"/>
</dbReference>
<evidence type="ECO:0000256" key="2">
    <source>
        <dbReference type="SAM" id="SignalP"/>
    </source>
</evidence>
<dbReference type="Gene3D" id="1.10.287.470">
    <property type="entry name" value="Helix hairpin bin"/>
    <property type="match status" value="1"/>
</dbReference>
<dbReference type="InterPro" id="IPR006143">
    <property type="entry name" value="RND_pump_MFP"/>
</dbReference>
<dbReference type="Gene3D" id="2.40.30.170">
    <property type="match status" value="1"/>
</dbReference>
<dbReference type="GO" id="GO:1990281">
    <property type="term" value="C:efflux pump complex"/>
    <property type="evidence" value="ECO:0007669"/>
    <property type="project" value="TreeGrafter"/>
</dbReference>
<feature type="domain" description="CzcB-like barrel-sandwich hybrid" evidence="3">
    <location>
        <begin position="52"/>
        <end position="171"/>
    </location>
</feature>